<sequence>MKVHTGKGFELEPPSTYIHMMEEAEATISELLTGYPKASKMWNLLKDDPEVNADWDMSNRGLR</sequence>
<evidence type="ECO:0000313" key="2">
    <source>
        <dbReference type="Proteomes" id="UP000278149"/>
    </source>
</evidence>
<organism evidence="1 2">
    <name type="scientific">Candidatus Korarchaeum cryptofilum</name>
    <dbReference type="NCBI Taxonomy" id="498846"/>
    <lineage>
        <taxon>Archaea</taxon>
        <taxon>Thermoproteota</taxon>
        <taxon>Candidatus Korarchaeia</taxon>
        <taxon>Candidatus Korarchaeales</taxon>
        <taxon>Candidatus Korarchaeaceae</taxon>
        <taxon>Candidatus Korarchaeum</taxon>
    </lineage>
</organism>
<proteinExistence type="predicted"/>
<accession>A0A429FZU9</accession>
<gene>
    <name evidence="1" type="ORF">D9Q81_09355</name>
</gene>
<protein>
    <submittedName>
        <fullName evidence="1">Uncharacterized protein</fullName>
    </submittedName>
</protein>
<comment type="caution">
    <text evidence="1">The sequence shown here is derived from an EMBL/GenBank/DDBJ whole genome shotgun (WGS) entry which is preliminary data.</text>
</comment>
<dbReference type="RefSeq" id="WP_125743043.1">
    <property type="nucleotide sequence ID" value="NZ_RCOR01000050.1"/>
</dbReference>
<evidence type="ECO:0000313" key="1">
    <source>
        <dbReference type="EMBL" id="RSN67074.1"/>
    </source>
</evidence>
<name>A0A429FZU9_9CREN</name>
<dbReference type="AlphaFoldDB" id="A0A429FZU9"/>
<dbReference type="Proteomes" id="UP000278149">
    <property type="component" value="Unassembled WGS sequence"/>
</dbReference>
<reference evidence="1 2" key="1">
    <citation type="submission" date="2018-10" db="EMBL/GenBank/DDBJ databases">
        <title>Co-occurring genomic capacity for anaerobic methane metabolism and dissimilatory sulfite reduction discovered in the Korarchaeota.</title>
        <authorList>
            <person name="Mckay L.J."/>
            <person name="Dlakic M."/>
            <person name="Fields M.W."/>
            <person name="Delmont T.O."/>
            <person name="Eren A.M."/>
            <person name="Jay Z.J."/>
            <person name="Klingelsmith K.B."/>
            <person name="Rusch D.B."/>
            <person name="Inskeep W.P."/>
        </authorList>
    </citation>
    <scope>NUCLEOTIDE SEQUENCE [LARGE SCALE GENOMIC DNA]</scope>
    <source>
        <strain evidence="1 2">WS</strain>
    </source>
</reference>
<dbReference type="EMBL" id="RCOR01000050">
    <property type="protein sequence ID" value="RSN67074.1"/>
    <property type="molecule type" value="Genomic_DNA"/>
</dbReference>